<protein>
    <submittedName>
        <fullName evidence="1">DUF4837 family protein</fullName>
    </submittedName>
</protein>
<gene>
    <name evidence="1" type="ORF">ENS31_03285</name>
</gene>
<comment type="caution">
    <text evidence="1">The sequence shown here is derived from an EMBL/GenBank/DDBJ whole genome shotgun (WGS) entry which is preliminary data.</text>
</comment>
<reference evidence="1" key="1">
    <citation type="journal article" date="2020" name="mSystems">
        <title>Genome- and Community-Level Interaction Insights into Carbon Utilization and Element Cycling Functions of Hydrothermarchaeota in Hydrothermal Sediment.</title>
        <authorList>
            <person name="Zhou Z."/>
            <person name="Liu Y."/>
            <person name="Xu W."/>
            <person name="Pan J."/>
            <person name="Luo Z.H."/>
            <person name="Li M."/>
        </authorList>
    </citation>
    <scope>NUCLEOTIDE SEQUENCE [LARGE SCALE GENOMIC DNA]</scope>
    <source>
        <strain evidence="1">SpSt-479</strain>
    </source>
</reference>
<evidence type="ECO:0000313" key="1">
    <source>
        <dbReference type="EMBL" id="HFI90539.1"/>
    </source>
</evidence>
<dbReference type="InterPro" id="IPR032286">
    <property type="entry name" value="DUF4837"/>
</dbReference>
<dbReference type="EMBL" id="DSUJ01000008">
    <property type="protein sequence ID" value="HFI90539.1"/>
    <property type="molecule type" value="Genomic_DNA"/>
</dbReference>
<dbReference type="Pfam" id="PF16125">
    <property type="entry name" value="DUF4837"/>
    <property type="match status" value="1"/>
</dbReference>
<sequence length="365" mass="42497">MKKIFLVAGLLLFAFIINSCESKKFATGLEDEIYVVADSTEYAELYDALAQTFEVEINTPLPEKLFTLKRVSPNQISSVQRKKNIIIVAPLNSGSKTSEYISSIVDDSVKKLLSNDDFYVTKYDLWARNQLVTVISANGMQELEFKILKNKDKLLYAYQKISDDRLRESLYSAKYERKEIEGKLLKDYGWIIYVQADFRLAKSVPEDNFVWLRRAPGSDMERWIFVHWIDNASPEYLIVDSIKAIRNRITEKYYRTSDDSAYVVIAQDYFVSNEVNFKGRYAIFTQGLWDLNVKGMGGPFVNYTFYDEKSKRIYMLDGSVFAPKYFKRNLIQQMDVLLQSFMTKDELSKDRIEDLLDSIDESVKY</sequence>
<dbReference type="AlphaFoldDB" id="A0A7V2ZIF3"/>
<organism evidence="1">
    <name type="scientific">Ignavibacterium album</name>
    <dbReference type="NCBI Taxonomy" id="591197"/>
    <lineage>
        <taxon>Bacteria</taxon>
        <taxon>Pseudomonadati</taxon>
        <taxon>Ignavibacteriota</taxon>
        <taxon>Ignavibacteria</taxon>
        <taxon>Ignavibacteriales</taxon>
        <taxon>Ignavibacteriaceae</taxon>
        <taxon>Ignavibacterium</taxon>
    </lineage>
</organism>
<accession>A0A7V2ZIF3</accession>
<name>A0A7V2ZIF3_9BACT</name>
<proteinExistence type="predicted"/>